<dbReference type="CDD" id="cd14750">
    <property type="entry name" value="PBP2_TMBP"/>
    <property type="match status" value="1"/>
</dbReference>
<keyword evidence="3 4" id="KW-0732">Signal</keyword>
<evidence type="ECO:0000313" key="6">
    <source>
        <dbReference type="Proteomes" id="UP000325763"/>
    </source>
</evidence>
<keyword evidence="2" id="KW-0813">Transport</keyword>
<dbReference type="PANTHER" id="PTHR30061">
    <property type="entry name" value="MALTOSE-BINDING PERIPLASMIC PROTEIN"/>
    <property type="match status" value="1"/>
</dbReference>
<feature type="chain" id="PRO_5039609723" evidence="4">
    <location>
        <begin position="21"/>
        <end position="440"/>
    </location>
</feature>
<dbReference type="PANTHER" id="PTHR30061:SF50">
    <property type="entry name" value="MALTOSE_MALTODEXTRIN-BINDING PERIPLASMIC PROTEIN"/>
    <property type="match status" value="1"/>
</dbReference>
<dbReference type="EMBL" id="CP023747">
    <property type="protein sequence ID" value="QEV37224.1"/>
    <property type="molecule type" value="Genomic_DNA"/>
</dbReference>
<protein>
    <submittedName>
        <fullName evidence="5">ABC transporter substrate-binding protein</fullName>
    </submittedName>
</protein>
<organism evidence="5 6">
    <name type="scientific">Streptomyces nodosus</name>
    <dbReference type="NCBI Taxonomy" id="40318"/>
    <lineage>
        <taxon>Bacteria</taxon>
        <taxon>Bacillati</taxon>
        <taxon>Actinomycetota</taxon>
        <taxon>Actinomycetes</taxon>
        <taxon>Kitasatosporales</taxon>
        <taxon>Streptomycetaceae</taxon>
        <taxon>Streptomyces</taxon>
    </lineage>
</organism>
<dbReference type="GO" id="GO:0042956">
    <property type="term" value="P:maltodextrin transmembrane transport"/>
    <property type="evidence" value="ECO:0007669"/>
    <property type="project" value="TreeGrafter"/>
</dbReference>
<dbReference type="AlphaFoldDB" id="A0A5P2VU91"/>
<accession>A0A5P2VU91</accession>
<evidence type="ECO:0000256" key="1">
    <source>
        <dbReference type="ARBA" id="ARBA00008520"/>
    </source>
</evidence>
<dbReference type="Proteomes" id="UP000325763">
    <property type="component" value="Chromosome"/>
</dbReference>
<sequence>MHLHRESMLCSLSVAMVLLAATACSSSHDGNAVADGPTAGPAKGTITWFANQFGPTDVDVRKTLITAFEKANPGIKVELEQAPSNSDTFRAALTGQIFGGSSGFDVYNGDVTWPAQFGKAGLALALNKYFPASYWKTFSPGLVDSVTYNNMIMGAPLFTDHAFLFYRKDLLEKEHLPVPTTWEQMQRAAQKLQQDRLVKYGFAGQWASYEGLTAGWTEFAADAGARSVNQAGTKATVDSAASLKALTFMRGLITKGIAPQAITTFKEPQSETLFTSGQVAFERNWTYAYADANSPASSIAGKVGIAPLPTFAGQPGPGYSVTGGWNMYLNPHSRNIGASVAFIKWMTGAQAQKTLATAGGEIPTNASVLADPTVQASNPAYPIAAKNKLRARPSHVVAYPQVSQAIYRNINAALTGGASLSRALSKASSAITSALGNSGL</sequence>
<proteinExistence type="inferred from homology"/>
<dbReference type="InterPro" id="IPR006059">
    <property type="entry name" value="SBP"/>
</dbReference>
<evidence type="ECO:0000313" key="5">
    <source>
        <dbReference type="EMBL" id="QEV37224.1"/>
    </source>
</evidence>
<dbReference type="SUPFAM" id="SSF53850">
    <property type="entry name" value="Periplasmic binding protein-like II"/>
    <property type="match status" value="1"/>
</dbReference>
<dbReference type="GO" id="GO:1901982">
    <property type="term" value="F:maltose binding"/>
    <property type="evidence" value="ECO:0007669"/>
    <property type="project" value="TreeGrafter"/>
</dbReference>
<dbReference type="PROSITE" id="PS51257">
    <property type="entry name" value="PROKAR_LIPOPROTEIN"/>
    <property type="match status" value="1"/>
</dbReference>
<feature type="signal peptide" evidence="4">
    <location>
        <begin position="1"/>
        <end position="20"/>
    </location>
</feature>
<reference evidence="5 6" key="1">
    <citation type="submission" date="2017-09" db="EMBL/GenBank/DDBJ databases">
        <title>Streptomyces genome completion.</title>
        <authorList>
            <person name="Lee N."/>
            <person name="Cho B.-K."/>
        </authorList>
    </citation>
    <scope>NUCLEOTIDE SEQUENCE [LARGE SCALE GENOMIC DNA]</scope>
    <source>
        <strain evidence="5 6">ATCC 14899</strain>
    </source>
</reference>
<dbReference type="GO" id="GO:0055052">
    <property type="term" value="C:ATP-binding cassette (ABC) transporter complex, substrate-binding subunit-containing"/>
    <property type="evidence" value="ECO:0007669"/>
    <property type="project" value="TreeGrafter"/>
</dbReference>
<comment type="similarity">
    <text evidence="1">Belongs to the bacterial solute-binding protein 1 family.</text>
</comment>
<dbReference type="KEGG" id="snq:CP978_00170"/>
<evidence type="ECO:0000256" key="4">
    <source>
        <dbReference type="SAM" id="SignalP"/>
    </source>
</evidence>
<name>A0A5P2VU91_9ACTN</name>
<dbReference type="Gene3D" id="3.40.190.10">
    <property type="entry name" value="Periplasmic binding protein-like II"/>
    <property type="match status" value="2"/>
</dbReference>
<dbReference type="Pfam" id="PF01547">
    <property type="entry name" value="SBP_bac_1"/>
    <property type="match status" value="1"/>
</dbReference>
<gene>
    <name evidence="5" type="ORF">CP978_00170</name>
</gene>
<evidence type="ECO:0000256" key="2">
    <source>
        <dbReference type="ARBA" id="ARBA00022448"/>
    </source>
</evidence>
<evidence type="ECO:0000256" key="3">
    <source>
        <dbReference type="ARBA" id="ARBA00022729"/>
    </source>
</evidence>
<dbReference type="GO" id="GO:0015768">
    <property type="term" value="P:maltose transport"/>
    <property type="evidence" value="ECO:0007669"/>
    <property type="project" value="TreeGrafter"/>
</dbReference>